<evidence type="ECO:0000256" key="8">
    <source>
        <dbReference type="ARBA" id="ARBA00033408"/>
    </source>
</evidence>
<evidence type="ECO:0000256" key="4">
    <source>
        <dbReference type="ARBA" id="ARBA00022741"/>
    </source>
</evidence>
<keyword evidence="10" id="KW-0175">Coiled coil</keyword>
<keyword evidence="7 9" id="KW-0234">DNA repair</keyword>
<evidence type="ECO:0000256" key="5">
    <source>
        <dbReference type="ARBA" id="ARBA00022763"/>
    </source>
</evidence>
<keyword evidence="6" id="KW-0067">ATP-binding</keyword>
<gene>
    <name evidence="12" type="ORF">DSM01_1100</name>
    <name evidence="13" type="ORF">SAMN04487999_1805</name>
</gene>
<dbReference type="PIRSF" id="PIRSF003128">
    <property type="entry name" value="RecN"/>
    <property type="match status" value="1"/>
</dbReference>
<dbReference type="PANTHER" id="PTHR11059">
    <property type="entry name" value="DNA REPAIR PROTEIN RECN"/>
    <property type="match status" value="1"/>
</dbReference>
<feature type="coiled-coil region" evidence="10">
    <location>
        <begin position="328"/>
        <end position="369"/>
    </location>
</feature>
<dbReference type="Pfam" id="PF02463">
    <property type="entry name" value="SMC_N"/>
    <property type="match status" value="1"/>
</dbReference>
<feature type="coiled-coil region" evidence="10">
    <location>
        <begin position="261"/>
        <end position="288"/>
    </location>
</feature>
<reference evidence="14" key="2">
    <citation type="submission" date="2016-11" db="EMBL/GenBank/DDBJ databases">
        <authorList>
            <person name="Varghese N."/>
            <person name="Submissions S."/>
        </authorList>
    </citation>
    <scope>NUCLEOTIDE SEQUENCE [LARGE SCALE GENOMIC DNA]</scope>
    <source>
        <strain evidence="14">DSM 19859</strain>
    </source>
</reference>
<dbReference type="OrthoDB" id="9806954at2"/>
<protein>
    <recommendedName>
        <fullName evidence="3 9">DNA repair protein RecN</fullName>
    </recommendedName>
    <alternativeName>
        <fullName evidence="8 9">Recombination protein N</fullName>
    </alternativeName>
</protein>
<dbReference type="InterPro" id="IPR003395">
    <property type="entry name" value="RecF/RecN/SMC_N"/>
</dbReference>
<evidence type="ECO:0000313" key="15">
    <source>
        <dbReference type="Proteomes" id="UP000290037"/>
    </source>
</evidence>
<evidence type="ECO:0000256" key="2">
    <source>
        <dbReference type="ARBA" id="ARBA00009441"/>
    </source>
</evidence>
<comment type="similarity">
    <text evidence="2 9">Belongs to the RecN family.</text>
</comment>
<dbReference type="GO" id="GO:0006281">
    <property type="term" value="P:DNA repair"/>
    <property type="evidence" value="ECO:0007669"/>
    <property type="project" value="UniProtKB-KW"/>
</dbReference>
<dbReference type="GO" id="GO:0005524">
    <property type="term" value="F:ATP binding"/>
    <property type="evidence" value="ECO:0007669"/>
    <property type="project" value="UniProtKB-KW"/>
</dbReference>
<evidence type="ECO:0000256" key="10">
    <source>
        <dbReference type="SAM" id="Coils"/>
    </source>
</evidence>
<dbReference type="InterPro" id="IPR004604">
    <property type="entry name" value="DNA_recomb/repair_RecN"/>
</dbReference>
<evidence type="ECO:0000256" key="3">
    <source>
        <dbReference type="ARBA" id="ARBA00021315"/>
    </source>
</evidence>
<comment type="function">
    <text evidence="1 9">May be involved in recombinational repair of damaged DNA.</text>
</comment>
<dbReference type="Proteomes" id="UP000184240">
    <property type="component" value="Unassembled WGS sequence"/>
</dbReference>
<evidence type="ECO:0000256" key="1">
    <source>
        <dbReference type="ARBA" id="ARBA00003618"/>
    </source>
</evidence>
<dbReference type="EMBL" id="QOVN01000002">
    <property type="protein sequence ID" value="RXG30350.1"/>
    <property type="molecule type" value="Genomic_DNA"/>
</dbReference>
<evidence type="ECO:0000256" key="6">
    <source>
        <dbReference type="ARBA" id="ARBA00022840"/>
    </source>
</evidence>
<dbReference type="GO" id="GO:0009432">
    <property type="term" value="P:SOS response"/>
    <property type="evidence" value="ECO:0007669"/>
    <property type="project" value="TreeGrafter"/>
</dbReference>
<evidence type="ECO:0000259" key="11">
    <source>
        <dbReference type="Pfam" id="PF02463"/>
    </source>
</evidence>
<keyword evidence="15" id="KW-1185">Reference proteome</keyword>
<accession>A0A1M5XYV2</accession>
<dbReference type="GO" id="GO:0006310">
    <property type="term" value="P:DNA recombination"/>
    <property type="evidence" value="ECO:0007669"/>
    <property type="project" value="InterPro"/>
</dbReference>
<evidence type="ECO:0000313" key="13">
    <source>
        <dbReference type="EMBL" id="SHI04922.1"/>
    </source>
</evidence>
<name>A0A1M5XYV2_9FLAO</name>
<dbReference type="InterPro" id="IPR027417">
    <property type="entry name" value="P-loop_NTPase"/>
</dbReference>
<dbReference type="SUPFAM" id="SSF52540">
    <property type="entry name" value="P-loop containing nucleoside triphosphate hydrolases"/>
    <property type="match status" value="2"/>
</dbReference>
<reference evidence="12 15" key="3">
    <citation type="submission" date="2018-07" db="EMBL/GenBank/DDBJ databases">
        <title>Leeuwenhoekiella genomics.</title>
        <authorList>
            <person name="Tahon G."/>
            <person name="Willems A."/>
        </authorList>
    </citation>
    <scope>NUCLEOTIDE SEQUENCE [LARGE SCALE GENOMIC DNA]</scope>
    <source>
        <strain evidence="12 15">LMG 24856</strain>
    </source>
</reference>
<evidence type="ECO:0000313" key="14">
    <source>
        <dbReference type="Proteomes" id="UP000184240"/>
    </source>
</evidence>
<dbReference type="PANTHER" id="PTHR11059:SF0">
    <property type="entry name" value="DNA REPAIR PROTEIN RECN"/>
    <property type="match status" value="1"/>
</dbReference>
<sequence length="551" mass="60971">MLTHLQIKNYALIEAVSLNFNDGFTVITGETGAGKSILLGALGLILGKRADISSIGNPDEKCVIEATFDIHNYQLQSLFIAEDLDYESQTIIRREILASGKSRAFVNDTPVTLSQLSALGARLVDIHSQHQTLEVTDVDFQFQVLDAFAENTATLQSYTQLYKDFRGKENQLKKLIKQKDEAQKEEEYKNFLLEELLAANLKPGEQEQHESAHDALNNVEQITEGLAEAYQILSREEVGVNEMLLSAKLRLSKLSGFGPKLNELSERLDAVTIELDDISEAINDLASETEGDPEELTRLENRLKLLFDLQKKHQVDSVDALIAIRDGLDDEVQSLNNLDESIARLKLEIADAQKQLDILAGKLSKERSKAIKPLTSKLEAILSNLGMPNARFEVSLESSTTFLDNGKDVLHFLFTANKGMRAQELKKAASGGELSRIMLAIKSVLSDYAQLPTLIFDEIDTGVSGEVALKMGHIMQAMGNRMQLISITHLPQIAGKGAQHFKVYKEDVAQKTTTGIRVLPKEERIAELAEMLGGKASSDAAFDHARQLLNE</sequence>
<keyword evidence="4" id="KW-0547">Nucleotide-binding</keyword>
<keyword evidence="5 9" id="KW-0227">DNA damage</keyword>
<organism evidence="13 14">
    <name type="scientific">Leeuwenhoekiella palythoae</name>
    <dbReference type="NCBI Taxonomy" id="573501"/>
    <lineage>
        <taxon>Bacteria</taxon>
        <taxon>Pseudomonadati</taxon>
        <taxon>Bacteroidota</taxon>
        <taxon>Flavobacteriia</taxon>
        <taxon>Flavobacteriales</taxon>
        <taxon>Flavobacteriaceae</taxon>
        <taxon>Leeuwenhoekiella</taxon>
    </lineage>
</organism>
<dbReference type="EMBL" id="FQXT01000003">
    <property type="protein sequence ID" value="SHI04922.1"/>
    <property type="molecule type" value="Genomic_DNA"/>
</dbReference>
<evidence type="ECO:0000256" key="9">
    <source>
        <dbReference type="PIRNR" id="PIRNR003128"/>
    </source>
</evidence>
<dbReference type="CDD" id="cd03241">
    <property type="entry name" value="ABC_RecN"/>
    <property type="match status" value="1"/>
</dbReference>
<dbReference type="NCBIfam" id="TIGR00634">
    <property type="entry name" value="recN"/>
    <property type="match status" value="1"/>
</dbReference>
<dbReference type="RefSeq" id="WP_072982367.1">
    <property type="nucleotide sequence ID" value="NZ_FQXT01000003.1"/>
</dbReference>
<reference evidence="13" key="1">
    <citation type="submission" date="2016-11" db="EMBL/GenBank/DDBJ databases">
        <authorList>
            <person name="Jaros S."/>
            <person name="Januszkiewicz K."/>
            <person name="Wedrychowicz H."/>
        </authorList>
    </citation>
    <scope>NUCLEOTIDE SEQUENCE [LARGE SCALE GENOMIC DNA]</scope>
    <source>
        <strain evidence="13">DSM 19859</strain>
    </source>
</reference>
<dbReference type="Proteomes" id="UP000290037">
    <property type="component" value="Unassembled WGS sequence"/>
</dbReference>
<proteinExistence type="inferred from homology"/>
<dbReference type="GO" id="GO:0043590">
    <property type="term" value="C:bacterial nucleoid"/>
    <property type="evidence" value="ECO:0007669"/>
    <property type="project" value="TreeGrafter"/>
</dbReference>
<dbReference type="Gene3D" id="3.40.50.300">
    <property type="entry name" value="P-loop containing nucleotide triphosphate hydrolases"/>
    <property type="match status" value="2"/>
</dbReference>
<evidence type="ECO:0000313" key="12">
    <source>
        <dbReference type="EMBL" id="RXG30350.1"/>
    </source>
</evidence>
<dbReference type="STRING" id="573501.SAMN04487999_1805"/>
<evidence type="ECO:0000256" key="7">
    <source>
        <dbReference type="ARBA" id="ARBA00023204"/>
    </source>
</evidence>
<feature type="domain" description="RecF/RecN/SMC N-terminal" evidence="11">
    <location>
        <begin position="2"/>
        <end position="507"/>
    </location>
</feature>
<dbReference type="AlphaFoldDB" id="A0A1M5XYV2"/>